<organism evidence="1 2">
    <name type="scientific">Hymenobacter crusticola</name>
    <dbReference type="NCBI Taxonomy" id="1770526"/>
    <lineage>
        <taxon>Bacteria</taxon>
        <taxon>Pseudomonadati</taxon>
        <taxon>Bacteroidota</taxon>
        <taxon>Cytophagia</taxon>
        <taxon>Cytophagales</taxon>
        <taxon>Hymenobacteraceae</taxon>
        <taxon>Hymenobacter</taxon>
    </lineage>
</organism>
<gene>
    <name evidence="1" type="ORF">BXP70_28530</name>
</gene>
<dbReference type="AlphaFoldDB" id="A0A243W5F1"/>
<protein>
    <submittedName>
        <fullName evidence="1">Uncharacterized protein</fullName>
    </submittedName>
</protein>
<evidence type="ECO:0000313" key="1">
    <source>
        <dbReference type="EMBL" id="OUJ67780.1"/>
    </source>
</evidence>
<dbReference type="Proteomes" id="UP000194873">
    <property type="component" value="Unassembled WGS sequence"/>
</dbReference>
<evidence type="ECO:0000313" key="2">
    <source>
        <dbReference type="Proteomes" id="UP000194873"/>
    </source>
</evidence>
<dbReference type="EMBL" id="MTSE01000063">
    <property type="protein sequence ID" value="OUJ67780.1"/>
    <property type="molecule type" value="Genomic_DNA"/>
</dbReference>
<feature type="non-terminal residue" evidence="1">
    <location>
        <position position="80"/>
    </location>
</feature>
<proteinExistence type="predicted"/>
<sequence length="80" mass="9293">MIRLDDILSISCEYLDITDERRERYKGFITPDGKAYVIHLSLRDGRSHRIKCLTREFQTEIFASLGQALHNLVIPFPPAM</sequence>
<name>A0A243W5F1_9BACT</name>
<comment type="caution">
    <text evidence="1">The sequence shown here is derived from an EMBL/GenBank/DDBJ whole genome shotgun (WGS) entry which is preliminary data.</text>
</comment>
<reference evidence="1 2" key="1">
    <citation type="submission" date="2017-01" db="EMBL/GenBank/DDBJ databases">
        <title>A new Hymenobacter.</title>
        <authorList>
            <person name="Liang Y."/>
            <person name="Feng F."/>
        </authorList>
    </citation>
    <scope>NUCLEOTIDE SEQUENCE [LARGE SCALE GENOMIC DNA]</scope>
    <source>
        <strain evidence="1">MIMBbqt21</strain>
    </source>
</reference>
<keyword evidence="2" id="KW-1185">Reference proteome</keyword>
<accession>A0A243W5F1</accession>